<sequence>MGKKLDFEEQLGRVEKDIDIITTYPVVKVVFYGFKITKSYLIKT</sequence>
<organism evidence="1 2">
    <name type="scientific">Fimbriiglobus ruber</name>
    <dbReference type="NCBI Taxonomy" id="1908690"/>
    <lineage>
        <taxon>Bacteria</taxon>
        <taxon>Pseudomonadati</taxon>
        <taxon>Planctomycetota</taxon>
        <taxon>Planctomycetia</taxon>
        <taxon>Gemmatales</taxon>
        <taxon>Gemmataceae</taxon>
        <taxon>Fimbriiglobus</taxon>
    </lineage>
</organism>
<evidence type="ECO:0000313" key="1">
    <source>
        <dbReference type="EMBL" id="OWK40404.1"/>
    </source>
</evidence>
<protein>
    <submittedName>
        <fullName evidence="1">Uncharacterized protein</fullName>
    </submittedName>
</protein>
<proteinExistence type="predicted"/>
<gene>
    <name evidence="1" type="ORF">FRUB_05323</name>
</gene>
<evidence type="ECO:0000313" key="2">
    <source>
        <dbReference type="Proteomes" id="UP000214646"/>
    </source>
</evidence>
<dbReference type="Proteomes" id="UP000214646">
    <property type="component" value="Unassembled WGS sequence"/>
</dbReference>
<dbReference type="AlphaFoldDB" id="A0A225DL67"/>
<dbReference type="EMBL" id="NIDE01000008">
    <property type="protein sequence ID" value="OWK40404.1"/>
    <property type="molecule type" value="Genomic_DNA"/>
</dbReference>
<comment type="caution">
    <text evidence="1">The sequence shown here is derived from an EMBL/GenBank/DDBJ whole genome shotgun (WGS) entry which is preliminary data.</text>
</comment>
<name>A0A225DL67_9BACT</name>
<keyword evidence="2" id="KW-1185">Reference proteome</keyword>
<reference evidence="2" key="1">
    <citation type="submission" date="2017-06" db="EMBL/GenBank/DDBJ databases">
        <title>Genome analysis of Fimbriiglobus ruber SP5, the first member of the order Planctomycetales with confirmed chitinolytic capability.</title>
        <authorList>
            <person name="Ravin N.V."/>
            <person name="Rakitin A.L."/>
            <person name="Ivanova A.A."/>
            <person name="Beletsky A.V."/>
            <person name="Kulichevskaya I.S."/>
            <person name="Mardanov A.V."/>
            <person name="Dedysh S.N."/>
        </authorList>
    </citation>
    <scope>NUCLEOTIDE SEQUENCE [LARGE SCALE GENOMIC DNA]</scope>
    <source>
        <strain evidence="2">SP5</strain>
    </source>
</reference>
<accession>A0A225DL67</accession>